<gene>
    <name evidence="2" type="ordered locus">Ecym_3308</name>
</gene>
<dbReference type="Proteomes" id="UP000006790">
    <property type="component" value="Chromosome 3"/>
</dbReference>
<dbReference type="FunCoup" id="G8JRN0">
    <property type="interactions" value="50"/>
</dbReference>
<dbReference type="GeneID" id="11472208"/>
<dbReference type="OMA" id="WAFSENA"/>
<reference evidence="3" key="1">
    <citation type="journal article" date="2012" name="G3 (Bethesda)">
        <title>Pichia sorbitophila, an interspecies yeast hybrid reveals early steps of genome resolution following polyploidization.</title>
        <authorList>
            <person name="Leh Louis V."/>
            <person name="Despons L."/>
            <person name="Friedrich A."/>
            <person name="Martin T."/>
            <person name="Durrens P."/>
            <person name="Casaregola S."/>
            <person name="Neuveglise C."/>
            <person name="Fairhead C."/>
            <person name="Marck C."/>
            <person name="Cruz J.A."/>
            <person name="Straub M.L."/>
            <person name="Kugler V."/>
            <person name="Sacerdot C."/>
            <person name="Uzunov Z."/>
            <person name="Thierry A."/>
            <person name="Weiss S."/>
            <person name="Bleykasten C."/>
            <person name="De Montigny J."/>
            <person name="Jacques N."/>
            <person name="Jung P."/>
            <person name="Lemaire M."/>
            <person name="Mallet S."/>
            <person name="Morel G."/>
            <person name="Richard G.F."/>
            <person name="Sarkar A."/>
            <person name="Savel G."/>
            <person name="Schacherer J."/>
            <person name="Seret M.L."/>
            <person name="Talla E."/>
            <person name="Samson G."/>
            <person name="Jubin C."/>
            <person name="Poulain J."/>
            <person name="Vacherie B."/>
            <person name="Barbe V."/>
            <person name="Pelletier E."/>
            <person name="Sherman D.J."/>
            <person name="Westhof E."/>
            <person name="Weissenbach J."/>
            <person name="Baret P.V."/>
            <person name="Wincker P."/>
            <person name="Gaillardin C."/>
            <person name="Dujon B."/>
            <person name="Souciet J.L."/>
        </authorList>
    </citation>
    <scope>NUCLEOTIDE SEQUENCE [LARGE SCALE GENOMIC DNA]</scope>
    <source>
        <strain evidence="3">CBS 270.75 / DBVPG 7215 / KCTC 17166 / NRRL Y-17582</strain>
    </source>
</reference>
<feature type="compositionally biased region" description="Polar residues" evidence="1">
    <location>
        <begin position="333"/>
        <end position="345"/>
    </location>
</feature>
<evidence type="ECO:0000313" key="3">
    <source>
        <dbReference type="Proteomes" id="UP000006790"/>
    </source>
</evidence>
<feature type="compositionally biased region" description="Gly residues" evidence="1">
    <location>
        <begin position="148"/>
        <end position="158"/>
    </location>
</feature>
<protein>
    <submittedName>
        <fullName evidence="2">Uncharacterized protein</fullName>
    </submittedName>
</protein>
<accession>G8JRN0</accession>
<feature type="compositionally biased region" description="Basic and acidic residues" evidence="1">
    <location>
        <begin position="200"/>
        <end position="216"/>
    </location>
</feature>
<dbReference type="HOGENOM" id="CLU_058506_0_0_1"/>
<dbReference type="OrthoDB" id="4095763at2759"/>
<dbReference type="InterPro" id="IPR021216">
    <property type="entry name" value="DUF2722"/>
</dbReference>
<dbReference type="AlphaFoldDB" id="G8JRN0"/>
<feature type="region of interest" description="Disordered" evidence="1">
    <location>
        <begin position="143"/>
        <end position="180"/>
    </location>
</feature>
<dbReference type="InParanoid" id="G8JRN0"/>
<evidence type="ECO:0000313" key="2">
    <source>
        <dbReference type="EMBL" id="AET38799.1"/>
    </source>
</evidence>
<name>G8JRN0_ERECY</name>
<dbReference type="RefSeq" id="XP_003645616.1">
    <property type="nucleotide sequence ID" value="XM_003645568.1"/>
</dbReference>
<feature type="region of interest" description="Disordered" evidence="1">
    <location>
        <begin position="197"/>
        <end position="231"/>
    </location>
</feature>
<dbReference type="eggNOG" id="ENOG502S5HG">
    <property type="taxonomic scope" value="Eukaryota"/>
</dbReference>
<evidence type="ECO:0000256" key="1">
    <source>
        <dbReference type="SAM" id="MobiDB-lite"/>
    </source>
</evidence>
<organism evidence="2 3">
    <name type="scientific">Eremothecium cymbalariae (strain CBS 270.75 / DBVPG 7215 / KCTC 17166 / NRRL Y-17582)</name>
    <name type="common">Yeast</name>
    <dbReference type="NCBI Taxonomy" id="931890"/>
    <lineage>
        <taxon>Eukaryota</taxon>
        <taxon>Fungi</taxon>
        <taxon>Dikarya</taxon>
        <taxon>Ascomycota</taxon>
        <taxon>Saccharomycotina</taxon>
        <taxon>Saccharomycetes</taxon>
        <taxon>Saccharomycetales</taxon>
        <taxon>Saccharomycetaceae</taxon>
        <taxon>Eremothecium</taxon>
    </lineage>
</organism>
<dbReference type="Pfam" id="PF10846">
    <property type="entry name" value="DUF2722"/>
    <property type="match status" value="2"/>
</dbReference>
<keyword evidence="3" id="KW-1185">Reference proteome</keyword>
<dbReference type="KEGG" id="erc:Ecym_3308"/>
<proteinExistence type="predicted"/>
<feature type="region of interest" description="Disordered" evidence="1">
    <location>
        <begin position="314"/>
        <end position="376"/>
    </location>
</feature>
<sequence>MEPSSPIPAISSLLGPQVTSWPYSETSLIHALELKVEQEKTKQQYYRLENVSRSIDLVKIAIDAHVPGNSIPLLFNNNIGEEKSTELLETLATAGRTGRNVFQSGIKAKLGEAGQETAGVHVVESGLSAAPLNYKFPPEQLQTQYSQSGGGGGAGAGAGRVSKDTRSTATVKSAHRRTHSPARIGAAAVAALNEASTSLKETEHEHETSEAERAREACSVPPPAPVLTKGHKRNISLPSLQLYPRHSSSQSDSFPIEHKKPLTTVLNFASWQAYNPQLQKTISSQAGVRRHRRSRSASTFGVIDLNLVNQVRLPESDSRSSTKTGRSLLLGNDVNNRTMSQNNYDTDSDDQKTCSEPSAHTTPMKRPNFVDNLLNS</sequence>
<dbReference type="EMBL" id="CP002499">
    <property type="protein sequence ID" value="AET38799.1"/>
    <property type="molecule type" value="Genomic_DNA"/>
</dbReference>